<dbReference type="STRING" id="1714016.BA724_16205"/>
<dbReference type="Proteomes" id="UP000095658">
    <property type="component" value="Unassembled WGS sequence"/>
</dbReference>
<gene>
    <name evidence="3" type="ORF">BA724_16205</name>
</gene>
<evidence type="ECO:0000259" key="2">
    <source>
        <dbReference type="SMART" id="SM00646"/>
    </source>
</evidence>
<dbReference type="OrthoDB" id="9763643at2"/>
<dbReference type="GO" id="GO:0009253">
    <property type="term" value="P:peptidoglycan catabolic process"/>
    <property type="evidence" value="ECO:0007669"/>
    <property type="project" value="InterPro"/>
</dbReference>
<dbReference type="AlphaFoldDB" id="A0A1E7DSY9"/>
<dbReference type="Gene3D" id="3.40.630.40">
    <property type="entry name" value="Zn-dependent exopeptidases"/>
    <property type="match status" value="1"/>
</dbReference>
<keyword evidence="4" id="KW-1185">Reference proteome</keyword>
<name>A0A1E7DSY9_9BACI</name>
<dbReference type="SMART" id="SM00646">
    <property type="entry name" value="Ami_3"/>
    <property type="match status" value="1"/>
</dbReference>
<feature type="domain" description="MurNAc-LAA" evidence="2">
    <location>
        <begin position="59"/>
        <end position="172"/>
    </location>
</feature>
<sequence>MKIAIDAGHGWTTPGKRTPDGMKEFEFNRQTALILQELLPADVLFVHDENRDVSLSERVQKANAAGADLYISIHANAFGTGWTSPHGIETYIHSSRPAKALAIAKMVQHELVLATGRRDRGVKTADFYVLRKTKMPAILIEAGFMTNQAEANLLKTNAYRQTCAKAIAAAIQKTCL</sequence>
<protein>
    <submittedName>
        <fullName evidence="3">Cell wall hydrolase</fullName>
    </submittedName>
</protein>
<dbReference type="EMBL" id="MAMP01000006">
    <property type="protein sequence ID" value="OES46125.1"/>
    <property type="molecule type" value="Genomic_DNA"/>
</dbReference>
<dbReference type="InterPro" id="IPR002508">
    <property type="entry name" value="MurNAc-LAA_cat"/>
</dbReference>
<dbReference type="PANTHER" id="PTHR30404:SF0">
    <property type="entry name" value="N-ACETYLMURAMOYL-L-ALANINE AMIDASE AMIC"/>
    <property type="match status" value="1"/>
</dbReference>
<dbReference type="CDD" id="cd02696">
    <property type="entry name" value="MurNAc-LAA"/>
    <property type="match status" value="1"/>
</dbReference>
<evidence type="ECO:0000313" key="3">
    <source>
        <dbReference type="EMBL" id="OES46125.1"/>
    </source>
</evidence>
<reference evidence="3 4" key="1">
    <citation type="submission" date="2016-06" db="EMBL/GenBank/DDBJ databases">
        <title>Domibacillus iocasae genome sequencing.</title>
        <authorList>
            <person name="Verma A."/>
            <person name="Pal Y."/>
            <person name="Ojha A.K."/>
            <person name="Krishnamurthi S."/>
        </authorList>
    </citation>
    <scope>NUCLEOTIDE SEQUENCE [LARGE SCALE GENOMIC DNA]</scope>
    <source>
        <strain evidence="3 4">DSM 29979</strain>
    </source>
</reference>
<dbReference type="SUPFAM" id="SSF53187">
    <property type="entry name" value="Zn-dependent exopeptidases"/>
    <property type="match status" value="1"/>
</dbReference>
<dbReference type="PANTHER" id="PTHR30404">
    <property type="entry name" value="N-ACETYLMURAMOYL-L-ALANINE AMIDASE"/>
    <property type="match status" value="1"/>
</dbReference>
<evidence type="ECO:0000313" key="4">
    <source>
        <dbReference type="Proteomes" id="UP000095658"/>
    </source>
</evidence>
<accession>A0A1E7DSY9</accession>
<dbReference type="InterPro" id="IPR050695">
    <property type="entry name" value="N-acetylmuramoyl_amidase_3"/>
</dbReference>
<organism evidence="3 4">
    <name type="scientific">Domibacillus iocasae</name>
    <dbReference type="NCBI Taxonomy" id="1714016"/>
    <lineage>
        <taxon>Bacteria</taxon>
        <taxon>Bacillati</taxon>
        <taxon>Bacillota</taxon>
        <taxon>Bacilli</taxon>
        <taxon>Bacillales</taxon>
        <taxon>Bacillaceae</taxon>
        <taxon>Domibacillus</taxon>
    </lineage>
</organism>
<dbReference type="Pfam" id="PF01520">
    <property type="entry name" value="Amidase_3"/>
    <property type="match status" value="1"/>
</dbReference>
<comment type="caution">
    <text evidence="3">The sequence shown here is derived from an EMBL/GenBank/DDBJ whole genome shotgun (WGS) entry which is preliminary data.</text>
</comment>
<dbReference type="RefSeq" id="WP_069937282.1">
    <property type="nucleotide sequence ID" value="NZ_MAMP01000006.1"/>
</dbReference>
<evidence type="ECO:0000256" key="1">
    <source>
        <dbReference type="ARBA" id="ARBA00022801"/>
    </source>
</evidence>
<proteinExistence type="predicted"/>
<dbReference type="GO" id="GO:0030288">
    <property type="term" value="C:outer membrane-bounded periplasmic space"/>
    <property type="evidence" value="ECO:0007669"/>
    <property type="project" value="TreeGrafter"/>
</dbReference>
<keyword evidence="1 3" id="KW-0378">Hydrolase</keyword>
<dbReference type="GO" id="GO:0008745">
    <property type="term" value="F:N-acetylmuramoyl-L-alanine amidase activity"/>
    <property type="evidence" value="ECO:0007669"/>
    <property type="project" value="InterPro"/>
</dbReference>